<dbReference type="EMBL" id="LAZR01021806">
    <property type="protein sequence ID" value="KKL84063.1"/>
    <property type="molecule type" value="Genomic_DNA"/>
</dbReference>
<accession>A0A0F9FCU0</accession>
<organism evidence="1">
    <name type="scientific">marine sediment metagenome</name>
    <dbReference type="NCBI Taxonomy" id="412755"/>
    <lineage>
        <taxon>unclassified sequences</taxon>
        <taxon>metagenomes</taxon>
        <taxon>ecological metagenomes</taxon>
    </lineage>
</organism>
<comment type="caution">
    <text evidence="1">The sequence shown here is derived from an EMBL/GenBank/DDBJ whole genome shotgun (WGS) entry which is preliminary data.</text>
</comment>
<evidence type="ECO:0000313" key="1">
    <source>
        <dbReference type="EMBL" id="KKL84063.1"/>
    </source>
</evidence>
<reference evidence="1" key="1">
    <citation type="journal article" date="2015" name="Nature">
        <title>Complex archaea that bridge the gap between prokaryotes and eukaryotes.</title>
        <authorList>
            <person name="Spang A."/>
            <person name="Saw J.H."/>
            <person name="Jorgensen S.L."/>
            <person name="Zaremba-Niedzwiedzka K."/>
            <person name="Martijn J."/>
            <person name="Lind A.E."/>
            <person name="van Eijk R."/>
            <person name="Schleper C."/>
            <person name="Guy L."/>
            <person name="Ettema T.J."/>
        </authorList>
    </citation>
    <scope>NUCLEOTIDE SEQUENCE</scope>
</reference>
<protein>
    <submittedName>
        <fullName evidence="1">Uncharacterized protein</fullName>
    </submittedName>
</protein>
<proteinExistence type="predicted"/>
<gene>
    <name evidence="1" type="ORF">LCGC14_1968480</name>
</gene>
<sequence length="45" mass="5333">MTDSQRDEIARLIIEGSNRGRIDDEQQDGSFEYVAWELKTTEWKD</sequence>
<dbReference type="AlphaFoldDB" id="A0A0F9FCU0"/>
<name>A0A0F9FCU0_9ZZZZ</name>